<reference evidence="1" key="1">
    <citation type="journal article" date="2014" name="Int. J. Syst. Evol. Microbiol.">
        <title>Complete genome sequence of Corynebacterium casei LMG S-19264T (=DSM 44701T), isolated from a smear-ripened cheese.</title>
        <authorList>
            <consortium name="US DOE Joint Genome Institute (JGI-PGF)"/>
            <person name="Walter F."/>
            <person name="Albersmeier A."/>
            <person name="Kalinowski J."/>
            <person name="Ruckert C."/>
        </authorList>
    </citation>
    <scope>NUCLEOTIDE SEQUENCE</scope>
    <source>
        <strain evidence="1">JCM 4633</strain>
    </source>
</reference>
<accession>A0A918TB83</accession>
<comment type="caution">
    <text evidence="1">The sequence shown here is derived from an EMBL/GenBank/DDBJ whole genome shotgun (WGS) entry which is preliminary data.</text>
</comment>
<gene>
    <name evidence="1" type="ORF">GCM10010507_09910</name>
</gene>
<proteinExistence type="predicted"/>
<dbReference type="RefSeq" id="WP_190108407.1">
    <property type="nucleotide sequence ID" value="NZ_BMVB01000003.1"/>
</dbReference>
<dbReference type="EMBL" id="BMVB01000003">
    <property type="protein sequence ID" value="GHC38412.1"/>
    <property type="molecule type" value="Genomic_DNA"/>
</dbReference>
<reference evidence="1" key="2">
    <citation type="submission" date="2020-09" db="EMBL/GenBank/DDBJ databases">
        <authorList>
            <person name="Sun Q."/>
            <person name="Ohkuma M."/>
        </authorList>
    </citation>
    <scope>NUCLEOTIDE SEQUENCE</scope>
    <source>
        <strain evidence="1">JCM 4633</strain>
    </source>
</reference>
<evidence type="ECO:0000313" key="1">
    <source>
        <dbReference type="EMBL" id="GHC38412.1"/>
    </source>
</evidence>
<organism evidence="1 2">
    <name type="scientific">Streptomyces cinnamoneus</name>
    <name type="common">Streptoverticillium cinnamoneum</name>
    <dbReference type="NCBI Taxonomy" id="53446"/>
    <lineage>
        <taxon>Bacteria</taxon>
        <taxon>Bacillati</taxon>
        <taxon>Actinomycetota</taxon>
        <taxon>Actinomycetes</taxon>
        <taxon>Kitasatosporales</taxon>
        <taxon>Streptomycetaceae</taxon>
        <taxon>Streptomyces</taxon>
        <taxon>Streptomyces cinnamoneus group</taxon>
    </lineage>
</organism>
<dbReference type="Proteomes" id="UP000646244">
    <property type="component" value="Unassembled WGS sequence"/>
</dbReference>
<evidence type="ECO:0000313" key="2">
    <source>
        <dbReference type="Proteomes" id="UP000646244"/>
    </source>
</evidence>
<dbReference type="AlphaFoldDB" id="A0A918TB83"/>
<protein>
    <submittedName>
        <fullName evidence="1">Uncharacterized protein</fullName>
    </submittedName>
</protein>
<sequence length="75" mass="8437">MDRIEFVRAPGSAQPVGPPVPWSCLQREILHEYEYEDVREIDTWGSYDAYSARGKGRVLSISQLQLRAASADRAA</sequence>
<name>A0A918TB83_STRCJ</name>